<dbReference type="KEGG" id="pno:SNOG_01921"/>
<organism evidence="1 2">
    <name type="scientific">Phaeosphaeria nodorum (strain SN15 / ATCC MYA-4574 / FGSC 10173)</name>
    <name type="common">Glume blotch fungus</name>
    <name type="synonym">Parastagonospora nodorum</name>
    <dbReference type="NCBI Taxonomy" id="321614"/>
    <lineage>
        <taxon>Eukaryota</taxon>
        <taxon>Fungi</taxon>
        <taxon>Dikarya</taxon>
        <taxon>Ascomycota</taxon>
        <taxon>Pezizomycotina</taxon>
        <taxon>Dothideomycetes</taxon>
        <taxon>Pleosporomycetidae</taxon>
        <taxon>Pleosporales</taxon>
        <taxon>Pleosporineae</taxon>
        <taxon>Phaeosphaeriaceae</taxon>
        <taxon>Parastagonospora</taxon>
    </lineage>
</organism>
<dbReference type="RefSeq" id="XP_001792545.1">
    <property type="nucleotide sequence ID" value="XM_001792493.1"/>
</dbReference>
<sequence length="36" mass="4096">MQSLCPVLQQAVLYTFLGWSFLLSQILDAKSIHTEN</sequence>
<dbReference type="GeneID" id="5969395"/>
<gene>
    <name evidence="1" type="ORF">SNOG_01921</name>
</gene>
<dbReference type="InParanoid" id="Q0V243"/>
<reference evidence="2" key="1">
    <citation type="journal article" date="2007" name="Plant Cell">
        <title>Dothideomycete-plant interactions illuminated by genome sequencing and EST analysis of the wheat pathogen Stagonospora nodorum.</title>
        <authorList>
            <person name="Hane J.K."/>
            <person name="Lowe R.G."/>
            <person name="Solomon P.S."/>
            <person name="Tan K.C."/>
            <person name="Schoch C.L."/>
            <person name="Spatafora J.W."/>
            <person name="Crous P.W."/>
            <person name="Kodira C."/>
            <person name="Birren B.W."/>
            <person name="Galagan J.E."/>
            <person name="Torriani S.F."/>
            <person name="McDonald B.A."/>
            <person name="Oliver R.P."/>
        </authorList>
    </citation>
    <scope>NUCLEOTIDE SEQUENCE [LARGE SCALE GENOMIC DNA]</scope>
    <source>
        <strain evidence="2">SN15 / ATCC MYA-4574 / FGSC 10173</strain>
    </source>
</reference>
<dbReference type="AlphaFoldDB" id="Q0V243"/>
<dbReference type="EMBL" id="CH445327">
    <property type="protein sequence ID" value="EAT90133.1"/>
    <property type="molecule type" value="Genomic_DNA"/>
</dbReference>
<evidence type="ECO:0000313" key="1">
    <source>
        <dbReference type="EMBL" id="EAT90133.1"/>
    </source>
</evidence>
<proteinExistence type="predicted"/>
<dbReference type="Proteomes" id="UP000001055">
    <property type="component" value="Unassembled WGS sequence"/>
</dbReference>
<name>Q0V243_PHANO</name>
<accession>Q0V243</accession>
<evidence type="ECO:0000313" key="2">
    <source>
        <dbReference type="Proteomes" id="UP000001055"/>
    </source>
</evidence>
<protein>
    <submittedName>
        <fullName evidence="1">Uncharacterized protein</fullName>
    </submittedName>
</protein>
<dbReference type="HOGENOM" id="CLU_3359918_0_0_1"/>